<sequence length="1113" mass="120515">MGLDDDLHEPLRQNGHHEDSALVLEGVVAREDDDNENDIDDEEEGRDALGPLSSRLLAPEDTENVQEATAFTRGYIQRLQKLRRWVIGFWALMFLIGAVFAPQFLDVVLLVFEPPPGTAGAKAQQKLKTEFPDMSHEADTIVLMRTHDGTPILDAHGLRPFIEELSQNAIKWGHEIADPETEFEAIHYYFLKSVAAESLSHALLDNSSHPEHATAMIATLHLKSGFAQGSMEGQRFCNWLDEEIARVHNKFLKGTKVVASATGMLPFVRDMQQGTEEDMIHMDSLSFPLALAVLAYMLRSVRLLIIPIISMVLSIVVSFTVMYPIALSTTVIAIAPSTMMSVAVAFSIDYSLFLLSAFRREVVRGATVYEAVLVMSDTAGHTIMVSGATIAICWFGLLFFPVTLLSTIGLGAGLTVVVAFLVNISLTPALLLSYGDFFTDFSSFGCKGCCKWVYALRRRCFCGNKGDASREEDEEQANLADDAIAAADGGAIDSGNMFLTSHPMGSAEGMRSPLSHFATPASPDRFGTPTVRPDGSVGQISSPVFGLVNPVAEIAFLRKSSPWFSCGERIYGTPLRALTAVVLVSAAILPLTPTSLSFHHSEDFKLFTPLSSTAVQTAIEMEGLFGGGRLAPYELVIEPSDDTSVLSNKFFEHMQEVIYGVVMDLDYGTDKPLALRPDGVSGPMMLSGYNITLLPTYNKHGHHEQLSVAGCLLKDLEYVPALFSICANSRCQDALSECRSDPGCEHDVQCFDNCLAKAPFLPDEAACLASCAIKLHRHSNATQDLGSCILNKCIEHPAGGKKATLATAFVQEARELALQSAESGSVSDLGPAPDCPSVSLQFVQSVHGRKLIPKSMCIVFNLEIDPYSQDGVEWLDAVREALTEQSSRDGYKYYLTGGDVPGHDTVNKVFELFPRVLGILAAAILVILGVSYRSVAVPAVAIFTIALTLILVYALGVLVYEHGALEFLGIRALRNPIGDALVWIVPALSAVVSSGLSTDYTVFGVDAVHTYREAGFSTRDSILCGNGQTGAIITAAGIIMTFAFAGLSLSSNSALNQLSFFLVVSVLADTFIIRTILMPAIMIVLGEKNWWPMKPATLNYEAFAARTSPEVAP</sequence>
<keyword evidence="5 8" id="KW-1133">Transmembrane helix</keyword>
<feature type="transmembrane region" description="Helical" evidence="8">
    <location>
        <begin position="939"/>
        <end position="960"/>
    </location>
</feature>
<dbReference type="PANTHER" id="PTHR33406:SF6">
    <property type="entry name" value="MEMBRANE PROTEIN YDGH-RELATED"/>
    <property type="match status" value="1"/>
</dbReference>
<feature type="transmembrane region" description="Helical" evidence="8">
    <location>
        <begin position="85"/>
        <end position="105"/>
    </location>
</feature>
<feature type="transmembrane region" description="Helical" evidence="8">
    <location>
        <begin position="305"/>
        <end position="326"/>
    </location>
</feature>
<feature type="domain" description="Membrane transport protein MMPL" evidence="9">
    <location>
        <begin position="115"/>
        <end position="437"/>
    </location>
</feature>
<dbReference type="InterPro" id="IPR004869">
    <property type="entry name" value="MMPL_dom"/>
</dbReference>
<accession>A0A2R5GUK3</accession>
<keyword evidence="3" id="KW-1003">Cell membrane</keyword>
<feature type="transmembrane region" description="Helical" evidence="8">
    <location>
        <begin position="1029"/>
        <end position="1048"/>
    </location>
</feature>
<feature type="compositionally biased region" description="Acidic residues" evidence="7">
    <location>
        <begin position="32"/>
        <end position="45"/>
    </location>
</feature>
<evidence type="ECO:0000313" key="10">
    <source>
        <dbReference type="EMBL" id="GBG34245.1"/>
    </source>
</evidence>
<keyword evidence="6 8" id="KW-0472">Membrane</keyword>
<evidence type="ECO:0000256" key="6">
    <source>
        <dbReference type="ARBA" id="ARBA00023136"/>
    </source>
</evidence>
<dbReference type="SUPFAM" id="SSF82866">
    <property type="entry name" value="Multidrug efflux transporter AcrB transmembrane domain"/>
    <property type="match status" value="2"/>
</dbReference>
<feature type="transmembrane region" description="Helical" evidence="8">
    <location>
        <begin position="980"/>
        <end position="1008"/>
    </location>
</feature>
<dbReference type="PANTHER" id="PTHR33406">
    <property type="entry name" value="MEMBRANE PROTEIN MJ1562-RELATED"/>
    <property type="match status" value="1"/>
</dbReference>
<dbReference type="InterPro" id="IPR050545">
    <property type="entry name" value="Mycobact_MmpL"/>
</dbReference>
<evidence type="ECO:0000256" key="8">
    <source>
        <dbReference type="SAM" id="Phobius"/>
    </source>
</evidence>
<proteinExistence type="inferred from homology"/>
<comment type="subcellular location">
    <subcellularLocation>
        <location evidence="1">Cell membrane</location>
        <topology evidence="1">Multi-pass membrane protein</topology>
    </subcellularLocation>
</comment>
<feature type="region of interest" description="Disordered" evidence="7">
    <location>
        <begin position="32"/>
        <end position="61"/>
    </location>
</feature>
<keyword evidence="11" id="KW-1185">Reference proteome</keyword>
<gene>
    <name evidence="10" type="ORF">FCC1311_002451</name>
</gene>
<evidence type="ECO:0000256" key="3">
    <source>
        <dbReference type="ARBA" id="ARBA00022475"/>
    </source>
</evidence>
<reference evidence="10 11" key="1">
    <citation type="submission" date="2017-12" db="EMBL/GenBank/DDBJ databases">
        <title>Sequencing, de novo assembly and annotation of complete genome of a new Thraustochytrid species, strain FCC1311.</title>
        <authorList>
            <person name="Sedici K."/>
            <person name="Godart F."/>
            <person name="Aiese Cigliano R."/>
            <person name="Sanseverino W."/>
            <person name="Barakat M."/>
            <person name="Ortet P."/>
            <person name="Marechal E."/>
            <person name="Cagnac O."/>
            <person name="Amato A."/>
        </authorList>
    </citation>
    <scope>NUCLEOTIDE SEQUENCE [LARGE SCALE GENOMIC DNA]</scope>
</reference>
<dbReference type="Proteomes" id="UP000241890">
    <property type="component" value="Unassembled WGS sequence"/>
</dbReference>
<comment type="similarity">
    <text evidence="2">Belongs to the resistance-nodulation-cell division (RND) (TC 2.A.6) family. MmpL subfamily.</text>
</comment>
<feature type="transmembrane region" description="Helical" evidence="8">
    <location>
        <begin position="379"/>
        <end position="402"/>
    </location>
</feature>
<dbReference type="OrthoDB" id="438641at2759"/>
<evidence type="ECO:0000256" key="2">
    <source>
        <dbReference type="ARBA" id="ARBA00010157"/>
    </source>
</evidence>
<dbReference type="AlphaFoldDB" id="A0A2R5GUK3"/>
<evidence type="ECO:0000256" key="4">
    <source>
        <dbReference type="ARBA" id="ARBA00022692"/>
    </source>
</evidence>
<feature type="transmembrane region" description="Helical" evidence="8">
    <location>
        <begin position="912"/>
        <end position="932"/>
    </location>
</feature>
<evidence type="ECO:0000256" key="1">
    <source>
        <dbReference type="ARBA" id="ARBA00004651"/>
    </source>
</evidence>
<evidence type="ECO:0000313" key="11">
    <source>
        <dbReference type="Proteomes" id="UP000241890"/>
    </source>
</evidence>
<organism evidence="10 11">
    <name type="scientific">Hondaea fermentalgiana</name>
    <dbReference type="NCBI Taxonomy" id="2315210"/>
    <lineage>
        <taxon>Eukaryota</taxon>
        <taxon>Sar</taxon>
        <taxon>Stramenopiles</taxon>
        <taxon>Bigyra</taxon>
        <taxon>Labyrinthulomycetes</taxon>
        <taxon>Thraustochytrida</taxon>
        <taxon>Thraustochytriidae</taxon>
        <taxon>Hondaea</taxon>
    </lineage>
</organism>
<dbReference type="Pfam" id="PF03176">
    <property type="entry name" value="MMPL"/>
    <property type="match status" value="2"/>
</dbReference>
<dbReference type="GO" id="GO:0005886">
    <property type="term" value="C:plasma membrane"/>
    <property type="evidence" value="ECO:0007669"/>
    <property type="project" value="UniProtKB-SubCell"/>
</dbReference>
<feature type="domain" description="Membrane transport protein MMPL" evidence="9">
    <location>
        <begin position="857"/>
        <end position="1092"/>
    </location>
</feature>
<dbReference type="Gene3D" id="1.20.1640.10">
    <property type="entry name" value="Multidrug efflux transporter AcrB transmembrane domain"/>
    <property type="match status" value="2"/>
</dbReference>
<comment type="caution">
    <text evidence="10">The sequence shown here is derived from an EMBL/GenBank/DDBJ whole genome shotgun (WGS) entry which is preliminary data.</text>
</comment>
<evidence type="ECO:0000259" key="9">
    <source>
        <dbReference type="Pfam" id="PF03176"/>
    </source>
</evidence>
<evidence type="ECO:0000256" key="7">
    <source>
        <dbReference type="SAM" id="MobiDB-lite"/>
    </source>
</evidence>
<protein>
    <submittedName>
        <fullName evidence="10">MmpL efflux pump, putative</fullName>
    </submittedName>
</protein>
<name>A0A2R5GUK3_9STRA</name>
<evidence type="ECO:0000256" key="5">
    <source>
        <dbReference type="ARBA" id="ARBA00022989"/>
    </source>
</evidence>
<keyword evidence="4 8" id="KW-0812">Transmembrane</keyword>
<dbReference type="InParanoid" id="A0A2R5GUK3"/>
<dbReference type="EMBL" id="BEYU01000185">
    <property type="protein sequence ID" value="GBG34245.1"/>
    <property type="molecule type" value="Genomic_DNA"/>
</dbReference>
<feature type="transmembrane region" description="Helical" evidence="8">
    <location>
        <begin position="408"/>
        <end position="432"/>
    </location>
</feature>
<feature type="transmembrane region" description="Helical" evidence="8">
    <location>
        <begin position="1060"/>
        <end position="1085"/>
    </location>
</feature>
<feature type="transmembrane region" description="Helical" evidence="8">
    <location>
        <begin position="332"/>
        <end position="358"/>
    </location>
</feature>